<accession>A0A4R6T9R3</accession>
<dbReference type="RefSeq" id="WP_133537711.1">
    <property type="nucleotide sequence ID" value="NZ_SNYH01000006.1"/>
</dbReference>
<feature type="region of interest" description="Disordered" evidence="1">
    <location>
        <begin position="83"/>
        <end position="104"/>
    </location>
</feature>
<gene>
    <name evidence="3" type="ORF">DFQ07_2764</name>
</gene>
<sequence length="143" mass="16137">MVINQKSEVKTLEVKAKDSIYLKVTSLPIEDTFFIGLKTNNKVVDSIINLKLSGFSTSKSSGKNKYSAKYDSIKKGFEISTTVQGSSDTEKHTNTNTIKNTESKESKDKSSEIVKGVGFNWWWFVFCLVIAVLIAFKIWSKFF</sequence>
<keyword evidence="4" id="KW-1185">Reference proteome</keyword>
<organism evidence="3 4">
    <name type="scientific">Tenacibaculum caenipelagi</name>
    <dbReference type="NCBI Taxonomy" id="1325435"/>
    <lineage>
        <taxon>Bacteria</taxon>
        <taxon>Pseudomonadati</taxon>
        <taxon>Bacteroidota</taxon>
        <taxon>Flavobacteriia</taxon>
        <taxon>Flavobacteriales</taxon>
        <taxon>Flavobacteriaceae</taxon>
        <taxon>Tenacibaculum</taxon>
    </lineage>
</organism>
<dbReference type="OrthoDB" id="10001415at2"/>
<evidence type="ECO:0000256" key="2">
    <source>
        <dbReference type="SAM" id="Phobius"/>
    </source>
</evidence>
<evidence type="ECO:0000256" key="1">
    <source>
        <dbReference type="SAM" id="MobiDB-lite"/>
    </source>
</evidence>
<reference evidence="3 4" key="1">
    <citation type="submission" date="2019-03" db="EMBL/GenBank/DDBJ databases">
        <title>Genomic Encyclopedia of Type Strains, Phase III (KMG-III): the genomes of soil and plant-associated and newly described type strains.</title>
        <authorList>
            <person name="Whitman W."/>
        </authorList>
    </citation>
    <scope>NUCLEOTIDE SEQUENCE [LARGE SCALE GENOMIC DNA]</scope>
    <source>
        <strain evidence="3 4">CECT 8283</strain>
    </source>
</reference>
<feature type="transmembrane region" description="Helical" evidence="2">
    <location>
        <begin position="121"/>
        <end position="139"/>
    </location>
</feature>
<evidence type="ECO:0000313" key="4">
    <source>
        <dbReference type="Proteomes" id="UP000295390"/>
    </source>
</evidence>
<name>A0A4R6T9R3_9FLAO</name>
<dbReference type="AlphaFoldDB" id="A0A4R6T9R3"/>
<dbReference type="EMBL" id="SNYH01000006">
    <property type="protein sequence ID" value="TDQ22746.1"/>
    <property type="molecule type" value="Genomic_DNA"/>
</dbReference>
<comment type="caution">
    <text evidence="3">The sequence shown here is derived from an EMBL/GenBank/DDBJ whole genome shotgun (WGS) entry which is preliminary data.</text>
</comment>
<keyword evidence="2" id="KW-1133">Transmembrane helix</keyword>
<proteinExistence type="predicted"/>
<evidence type="ECO:0000313" key="3">
    <source>
        <dbReference type="EMBL" id="TDQ22746.1"/>
    </source>
</evidence>
<keyword evidence="2" id="KW-0472">Membrane</keyword>
<keyword evidence="2" id="KW-0812">Transmembrane</keyword>
<dbReference type="Proteomes" id="UP000295390">
    <property type="component" value="Unassembled WGS sequence"/>
</dbReference>
<protein>
    <submittedName>
        <fullName evidence="3">Uncharacterized protein</fullName>
    </submittedName>
</protein>